<feature type="region of interest" description="Disordered" evidence="1">
    <location>
        <begin position="1"/>
        <end position="44"/>
    </location>
</feature>
<name>A0AAV6TGG4_9ARAC</name>
<gene>
    <name evidence="4" type="ORF">JTE90_024484</name>
    <name evidence="5" type="ORF">JTE90_024485</name>
    <name evidence="2" type="ORF">JTE90_027058</name>
    <name evidence="3" type="ORF">JTE90_028921</name>
</gene>
<evidence type="ECO:0000256" key="1">
    <source>
        <dbReference type="SAM" id="MobiDB-lite"/>
    </source>
</evidence>
<dbReference type="EMBL" id="JAFNEN010002706">
    <property type="protein sequence ID" value="KAG8172434.1"/>
    <property type="molecule type" value="Genomic_DNA"/>
</dbReference>
<dbReference type="EMBL" id="JAFNEN010006383">
    <property type="protein sequence ID" value="KAG8156027.1"/>
    <property type="molecule type" value="Genomic_DNA"/>
</dbReference>
<organism evidence="3 6">
    <name type="scientific">Oedothorax gibbosus</name>
    <dbReference type="NCBI Taxonomy" id="931172"/>
    <lineage>
        <taxon>Eukaryota</taxon>
        <taxon>Metazoa</taxon>
        <taxon>Ecdysozoa</taxon>
        <taxon>Arthropoda</taxon>
        <taxon>Chelicerata</taxon>
        <taxon>Arachnida</taxon>
        <taxon>Araneae</taxon>
        <taxon>Araneomorphae</taxon>
        <taxon>Entelegynae</taxon>
        <taxon>Araneoidea</taxon>
        <taxon>Linyphiidae</taxon>
        <taxon>Erigoninae</taxon>
        <taxon>Oedothorax</taxon>
    </lineage>
</organism>
<comment type="caution">
    <text evidence="3">The sequence shown here is derived from an EMBL/GenBank/DDBJ whole genome shotgun (WGS) entry which is preliminary data.</text>
</comment>
<evidence type="ECO:0000313" key="2">
    <source>
        <dbReference type="EMBL" id="KAG8156027.1"/>
    </source>
</evidence>
<evidence type="ECO:0000313" key="4">
    <source>
        <dbReference type="EMBL" id="KAG8172434.1"/>
    </source>
</evidence>
<evidence type="ECO:0000313" key="6">
    <source>
        <dbReference type="Proteomes" id="UP000827092"/>
    </source>
</evidence>
<evidence type="ECO:0000313" key="5">
    <source>
        <dbReference type="EMBL" id="KAG8172435.1"/>
    </source>
</evidence>
<protein>
    <submittedName>
        <fullName evidence="3">Uncharacterized protein</fullName>
    </submittedName>
</protein>
<keyword evidence="6" id="KW-1185">Reference proteome</keyword>
<dbReference type="EMBL" id="JAFNEN010004797">
    <property type="protein sequence ID" value="KAG8170833.1"/>
    <property type="molecule type" value="Genomic_DNA"/>
</dbReference>
<evidence type="ECO:0000313" key="3">
    <source>
        <dbReference type="EMBL" id="KAG8170833.1"/>
    </source>
</evidence>
<reference evidence="3 6" key="1">
    <citation type="journal article" date="2022" name="Nat. Ecol. Evol.">
        <title>A masculinizing supergene underlies an exaggerated male reproductive morph in a spider.</title>
        <authorList>
            <person name="Hendrickx F."/>
            <person name="De Corte Z."/>
            <person name="Sonet G."/>
            <person name="Van Belleghem S.M."/>
            <person name="Kostlbacher S."/>
            <person name="Vangestel C."/>
        </authorList>
    </citation>
    <scope>NUCLEOTIDE SEQUENCE [LARGE SCALE GENOMIC DNA]</scope>
    <source>
        <strain evidence="3">W744_W776</strain>
    </source>
</reference>
<dbReference type="AlphaFoldDB" id="A0AAV6TGG4"/>
<dbReference type="EMBL" id="JAFNEN010002706">
    <property type="protein sequence ID" value="KAG8172435.1"/>
    <property type="molecule type" value="Genomic_DNA"/>
</dbReference>
<accession>A0AAV6TGG4</accession>
<sequence>MFSQEFEPNAAKKRFTPSGTRNTVLRHPEKPGYSVPNEPGVRGSSGRFNILLERNFRMLLVATSPTPGSADGPIRMATASEPISSAKDTKHRSTP</sequence>
<proteinExistence type="predicted"/>
<dbReference type="Proteomes" id="UP000827092">
    <property type="component" value="Unassembled WGS sequence"/>
</dbReference>
<feature type="region of interest" description="Disordered" evidence="1">
    <location>
        <begin position="64"/>
        <end position="95"/>
    </location>
</feature>